<feature type="domain" description="Nudix hydrolase" evidence="2">
    <location>
        <begin position="19"/>
        <end position="192"/>
    </location>
</feature>
<dbReference type="InterPro" id="IPR015797">
    <property type="entry name" value="NUDIX_hydrolase-like_dom_sf"/>
</dbReference>
<dbReference type="InterPro" id="IPR020084">
    <property type="entry name" value="NUDIX_hydrolase_CS"/>
</dbReference>
<dbReference type="InterPro" id="IPR000086">
    <property type="entry name" value="NUDIX_hydrolase_dom"/>
</dbReference>
<dbReference type="PROSITE" id="PS51462">
    <property type="entry name" value="NUDIX"/>
    <property type="match status" value="1"/>
</dbReference>
<dbReference type="AlphaFoldDB" id="A0A7S2SMM2"/>
<dbReference type="EMBL" id="HBHK01024391">
    <property type="protein sequence ID" value="CAD9703719.1"/>
    <property type="molecule type" value="Transcribed_RNA"/>
</dbReference>
<dbReference type="Pfam" id="PF00293">
    <property type="entry name" value="NUDIX"/>
    <property type="match status" value="1"/>
</dbReference>
<evidence type="ECO:0000259" key="2">
    <source>
        <dbReference type="PROSITE" id="PS51462"/>
    </source>
</evidence>
<sequence>MIVDELAACLQSPSIIEGGKRAAVGIVLRRPEGSGDGALSPTDIGTVNVKDLEVLFILRAINENDRWSGQVGLPGGRQDPGETDLETATREVYEEVGLVLDGIDKTRFPGLDDSNFKLLGRIRDRSILPGKDKLVISSFVFIQTSPRTPPFFLDAFEVAACGWTRLSVLLEDKPEVVPVVFNLRKSVLREKLPNVYKMIYAVGLDRLNFTGVKLEMEQLHSSGNIDGITGEALSHSIQPIDPTKDVEIRDAFLCWGSTLGIINDLLTEETGLRQHRICLISSIAPHVYVEKMYPSHVHSWGLAAMRRSYALVYGTAMPYDLYIKAYPLFVLSLAVTSTGYTLKRLLSKL</sequence>
<dbReference type="PANTHER" id="PTHR12992">
    <property type="entry name" value="NUDIX HYDROLASE"/>
    <property type="match status" value="1"/>
</dbReference>
<dbReference type="PROSITE" id="PS00893">
    <property type="entry name" value="NUDIX_BOX"/>
    <property type="match status" value="1"/>
</dbReference>
<name>A0A7S2SMM2_9STRA</name>
<dbReference type="GO" id="GO:0010945">
    <property type="term" value="F:coenzyme A diphosphatase activity"/>
    <property type="evidence" value="ECO:0007669"/>
    <property type="project" value="InterPro"/>
</dbReference>
<dbReference type="Gene3D" id="3.90.79.10">
    <property type="entry name" value="Nucleoside Triphosphate Pyrophosphohydrolase"/>
    <property type="match status" value="1"/>
</dbReference>
<protein>
    <recommendedName>
        <fullName evidence="2">Nudix hydrolase domain-containing protein</fullName>
    </recommendedName>
</protein>
<dbReference type="CDD" id="cd03426">
    <property type="entry name" value="NUDIX_CoAse_Nudt7"/>
    <property type="match status" value="1"/>
</dbReference>
<keyword evidence="1" id="KW-0378">Hydrolase</keyword>
<accession>A0A7S2SMM2</accession>
<gene>
    <name evidence="3" type="ORF">QSP1433_LOCUS15379</name>
</gene>
<evidence type="ECO:0000256" key="1">
    <source>
        <dbReference type="ARBA" id="ARBA00022801"/>
    </source>
</evidence>
<dbReference type="SUPFAM" id="SSF55811">
    <property type="entry name" value="Nudix"/>
    <property type="match status" value="1"/>
</dbReference>
<organism evidence="3">
    <name type="scientific">Mucochytrium quahogii</name>
    <dbReference type="NCBI Taxonomy" id="96639"/>
    <lineage>
        <taxon>Eukaryota</taxon>
        <taxon>Sar</taxon>
        <taxon>Stramenopiles</taxon>
        <taxon>Bigyra</taxon>
        <taxon>Labyrinthulomycetes</taxon>
        <taxon>Thraustochytrida</taxon>
        <taxon>Thraustochytriidae</taxon>
        <taxon>Mucochytrium</taxon>
    </lineage>
</organism>
<reference evidence="3" key="1">
    <citation type="submission" date="2021-01" db="EMBL/GenBank/DDBJ databases">
        <authorList>
            <person name="Corre E."/>
            <person name="Pelletier E."/>
            <person name="Niang G."/>
            <person name="Scheremetjew M."/>
            <person name="Finn R."/>
            <person name="Kale V."/>
            <person name="Holt S."/>
            <person name="Cochrane G."/>
            <person name="Meng A."/>
            <person name="Brown T."/>
            <person name="Cohen L."/>
        </authorList>
    </citation>
    <scope>NUCLEOTIDE SEQUENCE</scope>
    <source>
        <strain evidence="3">NY070348D</strain>
    </source>
</reference>
<dbReference type="InterPro" id="IPR045121">
    <property type="entry name" value="CoAse"/>
</dbReference>
<proteinExistence type="predicted"/>
<evidence type="ECO:0000313" key="3">
    <source>
        <dbReference type="EMBL" id="CAD9703719.1"/>
    </source>
</evidence>
<dbReference type="PANTHER" id="PTHR12992:SF44">
    <property type="entry name" value="NUDIX HYDROLASE DOMAIN-CONTAINING PROTEIN"/>
    <property type="match status" value="1"/>
</dbReference>